<reference evidence="4" key="1">
    <citation type="submission" date="2016-06" db="UniProtKB">
        <authorList>
            <consortium name="WormBaseParasite"/>
        </authorList>
    </citation>
    <scope>IDENTIFICATION</scope>
</reference>
<evidence type="ECO:0000256" key="1">
    <source>
        <dbReference type="SAM" id="MobiDB-lite"/>
    </source>
</evidence>
<feature type="compositionally biased region" description="Basic and acidic residues" evidence="1">
    <location>
        <begin position="117"/>
        <end position="130"/>
    </location>
</feature>
<accession>A0A183BEI8</accession>
<keyword evidence="3" id="KW-1185">Reference proteome</keyword>
<name>A0A183BEI8_9TREM</name>
<protein>
    <submittedName>
        <fullName evidence="2 4">Uncharacterized protein</fullName>
    </submittedName>
</protein>
<gene>
    <name evidence="2" type="ORF">ECPE_LOCUS17623</name>
</gene>
<proteinExistence type="predicted"/>
<dbReference type="WBParaSite" id="ECPE_0001766801-mRNA-1">
    <property type="protein sequence ID" value="ECPE_0001766801-mRNA-1"/>
    <property type="gene ID" value="ECPE_0001766801"/>
</dbReference>
<evidence type="ECO:0000313" key="3">
    <source>
        <dbReference type="Proteomes" id="UP000272942"/>
    </source>
</evidence>
<dbReference type="Proteomes" id="UP000272942">
    <property type="component" value="Unassembled WGS sequence"/>
</dbReference>
<dbReference type="AlphaFoldDB" id="A0A183BEI8"/>
<feature type="region of interest" description="Disordered" evidence="1">
    <location>
        <begin position="82"/>
        <end position="130"/>
    </location>
</feature>
<dbReference type="OrthoDB" id="28112at2759"/>
<reference evidence="2 3" key="2">
    <citation type="submission" date="2018-11" db="EMBL/GenBank/DDBJ databases">
        <authorList>
            <consortium name="Pathogen Informatics"/>
        </authorList>
    </citation>
    <scope>NUCLEOTIDE SEQUENCE [LARGE SCALE GENOMIC DNA]</scope>
    <source>
        <strain evidence="2 3">Egypt</strain>
    </source>
</reference>
<sequence>MKFRDRTRAKLQKATTSLNFQRRIIADRVYLTAIREARRLLTEGITLNPECDALHLELLKLEANAADFFKSRILPKLNLLSGAADENKPGVNETEQTMDVDGSEPTADASQIGTIEKGFDWHERSRPEEA</sequence>
<organism evidence="4">
    <name type="scientific">Echinostoma caproni</name>
    <dbReference type="NCBI Taxonomy" id="27848"/>
    <lineage>
        <taxon>Eukaryota</taxon>
        <taxon>Metazoa</taxon>
        <taxon>Spiralia</taxon>
        <taxon>Lophotrochozoa</taxon>
        <taxon>Platyhelminthes</taxon>
        <taxon>Trematoda</taxon>
        <taxon>Digenea</taxon>
        <taxon>Plagiorchiida</taxon>
        <taxon>Echinostomata</taxon>
        <taxon>Echinostomatoidea</taxon>
        <taxon>Echinostomatidae</taxon>
        <taxon>Echinostoma</taxon>
    </lineage>
</organism>
<evidence type="ECO:0000313" key="4">
    <source>
        <dbReference type="WBParaSite" id="ECPE_0001766801-mRNA-1"/>
    </source>
</evidence>
<dbReference type="EMBL" id="UZAN01070371">
    <property type="protein sequence ID" value="VDP94925.1"/>
    <property type="molecule type" value="Genomic_DNA"/>
</dbReference>
<evidence type="ECO:0000313" key="2">
    <source>
        <dbReference type="EMBL" id="VDP94925.1"/>
    </source>
</evidence>